<reference evidence="2 3" key="1">
    <citation type="submission" date="2019-01" db="EMBL/GenBank/DDBJ databases">
        <title>Draft genome sequences of Candidatus Mycoplasma haemohominis SWG34-3 identified from a patient with pyrexia, anemia and liver dysfunction.</title>
        <authorList>
            <person name="Sekizuka T."/>
            <person name="Hattori N."/>
            <person name="Katano H."/>
            <person name="Takuma T."/>
            <person name="Ito T."/>
            <person name="Arai N."/>
            <person name="Yanai R."/>
            <person name="Ishii S."/>
            <person name="Miura Y."/>
            <person name="Tokunaga T."/>
            <person name="Watanabe H."/>
            <person name="Nomura N."/>
            <person name="Eguchi J."/>
            <person name="Arai T."/>
            <person name="Hasegawa H."/>
            <person name="Nakamaki T."/>
            <person name="Wakita T."/>
            <person name="Niki Y."/>
            <person name="Kuroda M."/>
        </authorList>
    </citation>
    <scope>NUCLEOTIDE SEQUENCE [LARGE SCALE GENOMIC DNA]</scope>
    <source>
        <strain evidence="2">SWG34-3</strain>
    </source>
</reference>
<dbReference type="Proteomes" id="UP000324831">
    <property type="component" value="Unassembled WGS sequence"/>
</dbReference>
<proteinExistence type="predicted"/>
<dbReference type="EMBL" id="BIMN01000004">
    <property type="protein sequence ID" value="GCE63803.1"/>
    <property type="molecule type" value="Genomic_DNA"/>
</dbReference>
<keyword evidence="1" id="KW-0732">Signal</keyword>
<evidence type="ECO:0000313" key="2">
    <source>
        <dbReference type="EMBL" id="GCE63803.1"/>
    </source>
</evidence>
<feature type="signal peptide" evidence="1">
    <location>
        <begin position="1"/>
        <end position="24"/>
    </location>
</feature>
<sequence length="152" mass="17277">MFSPVKFAAIAASLVIGGSLILGAAQLNSVPFTIEEARKAGYVEEYLSNTGTYGVDTFGETYQKYLVGTNSSNNWWWARREKKFFDLREAPKGNLFKNLYEKNGQEVDKFESLKKVCMNIYSTPKNNVLKEDELSAFRFCSPLGKKKFSQFH</sequence>
<gene>
    <name evidence="2" type="ORF">MHSWG343_08100</name>
</gene>
<evidence type="ECO:0000256" key="1">
    <source>
        <dbReference type="SAM" id="SignalP"/>
    </source>
</evidence>
<feature type="chain" id="PRO_5019745819" description="DUF31 domain-containing protein" evidence="1">
    <location>
        <begin position="25"/>
        <end position="152"/>
    </location>
</feature>
<comment type="caution">
    <text evidence="2">The sequence shown here is derived from an EMBL/GenBank/DDBJ whole genome shotgun (WGS) entry which is preliminary data.</text>
</comment>
<accession>A0A478FQQ0</accession>
<organism evidence="2 3">
    <name type="scientific">Candidatus Mycoplasma haematohominis</name>
    <dbReference type="NCBI Taxonomy" id="1494318"/>
    <lineage>
        <taxon>Bacteria</taxon>
        <taxon>Bacillati</taxon>
        <taxon>Mycoplasmatota</taxon>
        <taxon>Mollicutes</taxon>
        <taxon>Mycoplasmataceae</taxon>
        <taxon>Mycoplasma</taxon>
    </lineage>
</organism>
<protein>
    <recommendedName>
        <fullName evidence="4">DUF31 domain-containing protein</fullName>
    </recommendedName>
</protein>
<name>A0A478FQQ0_9MOLU</name>
<dbReference type="AlphaFoldDB" id="A0A478FQQ0"/>
<evidence type="ECO:0008006" key="4">
    <source>
        <dbReference type="Google" id="ProtNLM"/>
    </source>
</evidence>
<evidence type="ECO:0000313" key="3">
    <source>
        <dbReference type="Proteomes" id="UP000324831"/>
    </source>
</evidence>